<dbReference type="CDD" id="cd20736">
    <property type="entry name" value="PoNe_Nuclease"/>
    <property type="match status" value="1"/>
</dbReference>
<organism evidence="1">
    <name type="scientific">freshwater metagenome</name>
    <dbReference type="NCBI Taxonomy" id="449393"/>
    <lineage>
        <taxon>unclassified sequences</taxon>
        <taxon>metagenomes</taxon>
        <taxon>ecological metagenomes</taxon>
    </lineage>
</organism>
<dbReference type="Gene3D" id="3.40.1350.10">
    <property type="match status" value="1"/>
</dbReference>
<dbReference type="AlphaFoldDB" id="A0A6J6N8E3"/>
<name>A0A6J6N8E3_9ZZZZ</name>
<dbReference type="InterPro" id="IPR003509">
    <property type="entry name" value="UPF0102_YraN-like"/>
</dbReference>
<sequence>MNSNQNVGKYGEDRAAEFLEKIGYEIIERNWRGSGGEIDIVARDRDCLVFAEVKTRTRTGFGHPFEAITTRKVQTMRKLVSQWCHGQGYSLGKVRLDAISVLIVGGRVNIEHLKQVF</sequence>
<dbReference type="InterPro" id="IPR011335">
    <property type="entry name" value="Restrct_endonuc-II-like"/>
</dbReference>
<proteinExistence type="inferred from homology"/>
<dbReference type="PANTHER" id="PTHR34039:SF1">
    <property type="entry name" value="UPF0102 PROTEIN YRAN"/>
    <property type="match status" value="1"/>
</dbReference>
<reference evidence="1" key="1">
    <citation type="submission" date="2020-05" db="EMBL/GenBank/DDBJ databases">
        <authorList>
            <person name="Chiriac C."/>
            <person name="Salcher M."/>
            <person name="Ghai R."/>
            <person name="Kavagutti S V."/>
        </authorList>
    </citation>
    <scope>NUCLEOTIDE SEQUENCE</scope>
</reference>
<dbReference type="HAMAP" id="MF_00048">
    <property type="entry name" value="UPF0102"/>
    <property type="match status" value="1"/>
</dbReference>
<gene>
    <name evidence="1" type="ORF">UFOPK2370_00400</name>
</gene>
<accession>A0A6J6N8E3</accession>
<dbReference type="Pfam" id="PF02021">
    <property type="entry name" value="UPF0102"/>
    <property type="match status" value="1"/>
</dbReference>
<protein>
    <submittedName>
        <fullName evidence="1">Unannotated protein</fullName>
    </submittedName>
</protein>
<dbReference type="InterPro" id="IPR011856">
    <property type="entry name" value="tRNA_endonuc-like_dom_sf"/>
</dbReference>
<dbReference type="NCBIfam" id="NF009154">
    <property type="entry name" value="PRK12497.3-3"/>
    <property type="match status" value="1"/>
</dbReference>
<evidence type="ECO:0000313" key="1">
    <source>
        <dbReference type="EMBL" id="CAB4682396.1"/>
    </source>
</evidence>
<dbReference type="EMBL" id="CAEZXK010000006">
    <property type="protein sequence ID" value="CAB4682396.1"/>
    <property type="molecule type" value="Genomic_DNA"/>
</dbReference>
<dbReference type="PANTHER" id="PTHR34039">
    <property type="entry name" value="UPF0102 PROTEIN YRAN"/>
    <property type="match status" value="1"/>
</dbReference>
<dbReference type="SUPFAM" id="SSF52980">
    <property type="entry name" value="Restriction endonuclease-like"/>
    <property type="match status" value="1"/>
</dbReference>
<dbReference type="GO" id="GO:0003676">
    <property type="term" value="F:nucleic acid binding"/>
    <property type="evidence" value="ECO:0007669"/>
    <property type="project" value="InterPro"/>
</dbReference>
<dbReference type="NCBIfam" id="NF009150">
    <property type="entry name" value="PRK12497.1-3"/>
    <property type="match status" value="1"/>
</dbReference>